<evidence type="ECO:0000256" key="3">
    <source>
        <dbReference type="ARBA" id="ARBA00022989"/>
    </source>
</evidence>
<keyword evidence="5" id="KW-0325">Glycoprotein</keyword>
<keyword evidence="3 7" id="KW-1133">Transmembrane helix</keyword>
<keyword evidence="2 7" id="KW-0812">Transmembrane</keyword>
<dbReference type="Pfam" id="PF01490">
    <property type="entry name" value="Aa_trans"/>
    <property type="match status" value="1"/>
</dbReference>
<feature type="transmembrane region" description="Helical" evidence="7">
    <location>
        <begin position="188"/>
        <end position="210"/>
    </location>
</feature>
<dbReference type="PANTHER" id="PTHR16189:SF0">
    <property type="entry name" value="TRANSMEMBRANE PROTEIN 104"/>
    <property type="match status" value="1"/>
</dbReference>
<gene>
    <name evidence="9" type="ORF">MCOS_LOCUS4290</name>
</gene>
<evidence type="ECO:0000256" key="5">
    <source>
        <dbReference type="ARBA" id="ARBA00023180"/>
    </source>
</evidence>
<keyword evidence="10" id="KW-1185">Reference proteome</keyword>
<comment type="similarity">
    <text evidence="6">Belongs to the TMEM104 family.</text>
</comment>
<dbReference type="PANTHER" id="PTHR16189">
    <property type="entry name" value="TRANSMEMBRANE PROTEIN 104-RELATED"/>
    <property type="match status" value="1"/>
</dbReference>
<dbReference type="InterPro" id="IPR013057">
    <property type="entry name" value="AA_transpt_TM"/>
</dbReference>
<evidence type="ECO:0000256" key="6">
    <source>
        <dbReference type="ARBA" id="ARBA00038166"/>
    </source>
</evidence>
<evidence type="ECO:0000256" key="7">
    <source>
        <dbReference type="SAM" id="Phobius"/>
    </source>
</evidence>
<accession>A0A0R3UBJ1</accession>
<organism evidence="9 10">
    <name type="scientific">Mesocestoides corti</name>
    <name type="common">Flatworm</name>
    <dbReference type="NCBI Taxonomy" id="53468"/>
    <lineage>
        <taxon>Eukaryota</taxon>
        <taxon>Metazoa</taxon>
        <taxon>Spiralia</taxon>
        <taxon>Lophotrochozoa</taxon>
        <taxon>Platyhelminthes</taxon>
        <taxon>Cestoda</taxon>
        <taxon>Eucestoda</taxon>
        <taxon>Cyclophyllidea</taxon>
        <taxon>Mesocestoididae</taxon>
        <taxon>Mesocestoides</taxon>
    </lineage>
</organism>
<dbReference type="EMBL" id="UXSR01001456">
    <property type="protein sequence ID" value="VDD78287.1"/>
    <property type="molecule type" value="Genomic_DNA"/>
</dbReference>
<dbReference type="OrthoDB" id="294541at2759"/>
<proteinExistence type="inferred from homology"/>
<name>A0A0R3UBJ1_MESCO</name>
<evidence type="ECO:0000313" key="10">
    <source>
        <dbReference type="Proteomes" id="UP000267029"/>
    </source>
</evidence>
<evidence type="ECO:0000256" key="2">
    <source>
        <dbReference type="ARBA" id="ARBA00022692"/>
    </source>
</evidence>
<feature type="transmembrane region" description="Helical" evidence="7">
    <location>
        <begin position="67"/>
        <end position="90"/>
    </location>
</feature>
<sequence>MAFFFFSCVGHAVSGIFLHKKFCVHLPETPLGPNHGHLEKMLQLLKVCASSAAVLHFPLFFNQKLRLVIFACILSSLAFLMVEAMAVTYIRSNLDLLIELYKSDWNSTTRYHEGAFVSHIHQKRSVCCATWKAMQSPLVAGFFPKHWAPRQCCGVFHQADFVAECLKSKNALQNFEDYSCLQKRLGDIYATSGFIFLFNLILGTGALALPKAFKDAGWLTTGILLAFFAFMSFVPATFVIEAMAIRNALKVSEEVGEDADEEEPLTTTMSIKAEDFEIDHKYELGEIVQKFAGRIWALAFYLIISIYMYGDLSVYAAAVSKSLRDVTW</sequence>
<dbReference type="Proteomes" id="UP000267029">
    <property type="component" value="Unassembled WGS sequence"/>
</dbReference>
<feature type="domain" description="Amino acid transporter transmembrane" evidence="8">
    <location>
        <begin position="190"/>
        <end position="242"/>
    </location>
</feature>
<dbReference type="AlphaFoldDB" id="A0A0R3UBJ1"/>
<comment type="subcellular location">
    <subcellularLocation>
        <location evidence="1">Membrane</location>
        <topology evidence="1">Multi-pass membrane protein</topology>
    </subcellularLocation>
</comment>
<evidence type="ECO:0000256" key="4">
    <source>
        <dbReference type="ARBA" id="ARBA00023136"/>
    </source>
</evidence>
<evidence type="ECO:0000259" key="8">
    <source>
        <dbReference type="Pfam" id="PF01490"/>
    </source>
</evidence>
<keyword evidence="4 7" id="KW-0472">Membrane</keyword>
<evidence type="ECO:0000256" key="1">
    <source>
        <dbReference type="ARBA" id="ARBA00004141"/>
    </source>
</evidence>
<dbReference type="GO" id="GO:0016020">
    <property type="term" value="C:membrane"/>
    <property type="evidence" value="ECO:0007669"/>
    <property type="project" value="UniProtKB-SubCell"/>
</dbReference>
<evidence type="ECO:0000313" key="9">
    <source>
        <dbReference type="EMBL" id="VDD78287.1"/>
    </source>
</evidence>
<feature type="transmembrane region" description="Helical" evidence="7">
    <location>
        <begin position="216"/>
        <end position="240"/>
    </location>
</feature>
<feature type="transmembrane region" description="Helical" evidence="7">
    <location>
        <begin position="291"/>
        <end position="310"/>
    </location>
</feature>
<reference evidence="9 10" key="1">
    <citation type="submission" date="2018-10" db="EMBL/GenBank/DDBJ databases">
        <authorList>
            <consortium name="Pathogen Informatics"/>
        </authorList>
    </citation>
    <scope>NUCLEOTIDE SEQUENCE [LARGE SCALE GENOMIC DNA]</scope>
</reference>
<protein>
    <recommendedName>
        <fullName evidence="8">Amino acid transporter transmembrane domain-containing protein</fullName>
    </recommendedName>
</protein>